<reference evidence="2 3" key="1">
    <citation type="submission" date="2018-02" db="EMBL/GenBank/DDBJ databases">
        <title>Fusarium culmorum secondary metabolites in fungal-bacterial-plant interactions.</title>
        <authorList>
            <person name="Schmidt R."/>
        </authorList>
    </citation>
    <scope>NUCLEOTIDE SEQUENCE [LARGE SCALE GENOMIC DNA]</scope>
    <source>
        <strain evidence="2 3">PV</strain>
    </source>
</reference>
<evidence type="ECO:0000313" key="3">
    <source>
        <dbReference type="Proteomes" id="UP000241587"/>
    </source>
</evidence>
<proteinExistence type="predicted"/>
<accession>A0A2T4GJ55</accession>
<dbReference type="Proteomes" id="UP000241587">
    <property type="component" value="Unassembled WGS sequence"/>
</dbReference>
<comment type="caution">
    <text evidence="2">The sequence shown here is derived from an EMBL/GenBank/DDBJ whole genome shotgun (WGS) entry which is preliminary data.</text>
</comment>
<keyword evidence="3" id="KW-1185">Reference proteome</keyword>
<organism evidence="2 3">
    <name type="scientific">Fusarium culmorum</name>
    <dbReference type="NCBI Taxonomy" id="5516"/>
    <lineage>
        <taxon>Eukaryota</taxon>
        <taxon>Fungi</taxon>
        <taxon>Dikarya</taxon>
        <taxon>Ascomycota</taxon>
        <taxon>Pezizomycotina</taxon>
        <taxon>Sordariomycetes</taxon>
        <taxon>Hypocreomycetidae</taxon>
        <taxon>Hypocreales</taxon>
        <taxon>Nectriaceae</taxon>
        <taxon>Fusarium</taxon>
    </lineage>
</organism>
<dbReference type="Pfam" id="PF13358">
    <property type="entry name" value="DDE_3"/>
    <property type="match status" value="1"/>
</dbReference>
<dbReference type="InterPro" id="IPR036397">
    <property type="entry name" value="RNaseH_sf"/>
</dbReference>
<dbReference type="AlphaFoldDB" id="A0A2T4GJ55"/>
<dbReference type="Gene3D" id="3.30.420.10">
    <property type="entry name" value="Ribonuclease H-like superfamily/Ribonuclease H"/>
    <property type="match status" value="1"/>
</dbReference>
<dbReference type="EMBL" id="PVEM01000014">
    <property type="protein sequence ID" value="PTD03490.1"/>
    <property type="molecule type" value="Genomic_DNA"/>
</dbReference>
<evidence type="ECO:0000313" key="2">
    <source>
        <dbReference type="EMBL" id="PTD03490.1"/>
    </source>
</evidence>
<gene>
    <name evidence="2" type="ORF">FCULG_00012804</name>
</gene>
<feature type="domain" description="Tc1-like transposase DDE" evidence="1">
    <location>
        <begin position="91"/>
        <end position="134"/>
    </location>
</feature>
<dbReference type="InterPro" id="IPR038717">
    <property type="entry name" value="Tc1-like_DDE_dom"/>
</dbReference>
<dbReference type="OrthoDB" id="5379619at2759"/>
<protein>
    <recommendedName>
        <fullName evidence="1">Tc1-like transposase DDE domain-containing protein</fullName>
    </recommendedName>
</protein>
<name>A0A2T4GJ55_FUSCU</name>
<evidence type="ECO:0000259" key="1">
    <source>
        <dbReference type="Pfam" id="PF13358"/>
    </source>
</evidence>
<sequence>MAPQLSDYKHEKILALLLTAKLTRELARKAEFSERTVRRIIRANFRRFGNTRPPRNRTGRSSSIAPCMLDGLCRKLSNEPWLHREEMAASLRDEWKKRELCSAAGAEVLFLPPYSPDLKPIEEHFGEVKGLMRKEWGAIRPLSQVVHRSRRGEAGECRRPLPSFWNCDRMFI</sequence>
<dbReference type="GO" id="GO:0003676">
    <property type="term" value="F:nucleic acid binding"/>
    <property type="evidence" value="ECO:0007669"/>
    <property type="project" value="InterPro"/>
</dbReference>